<dbReference type="RefSeq" id="WP_179444618.1">
    <property type="nucleotide sequence ID" value="NZ_JACBZS010000001.1"/>
</dbReference>
<dbReference type="Gene3D" id="3.90.1200.10">
    <property type="match status" value="1"/>
</dbReference>
<reference evidence="2 3" key="1">
    <citation type="submission" date="2020-07" db="EMBL/GenBank/DDBJ databases">
        <title>Sequencing the genomes of 1000 actinobacteria strains.</title>
        <authorList>
            <person name="Klenk H.-P."/>
        </authorList>
    </citation>
    <scope>NUCLEOTIDE SEQUENCE [LARGE SCALE GENOMIC DNA]</scope>
    <source>
        <strain evidence="2 3">DSM 103164</strain>
    </source>
</reference>
<dbReference type="EMBL" id="JACBZS010000001">
    <property type="protein sequence ID" value="NYI70691.1"/>
    <property type="molecule type" value="Genomic_DNA"/>
</dbReference>
<keyword evidence="2" id="KW-0418">Kinase</keyword>
<dbReference type="AlphaFoldDB" id="A0A7Z0D848"/>
<comment type="caution">
    <text evidence="2">The sequence shown here is derived from an EMBL/GenBank/DDBJ whole genome shotgun (WGS) entry which is preliminary data.</text>
</comment>
<accession>A0A7Z0D848</accession>
<dbReference type="SUPFAM" id="SSF56112">
    <property type="entry name" value="Protein kinase-like (PK-like)"/>
    <property type="match status" value="1"/>
</dbReference>
<dbReference type="Proteomes" id="UP000527616">
    <property type="component" value="Unassembled WGS sequence"/>
</dbReference>
<feature type="domain" description="Aminoglycoside phosphotransferase" evidence="1">
    <location>
        <begin position="113"/>
        <end position="186"/>
    </location>
</feature>
<organism evidence="2 3">
    <name type="scientific">Naumannella cuiyingiana</name>
    <dbReference type="NCBI Taxonomy" id="1347891"/>
    <lineage>
        <taxon>Bacteria</taxon>
        <taxon>Bacillati</taxon>
        <taxon>Actinomycetota</taxon>
        <taxon>Actinomycetes</taxon>
        <taxon>Propionibacteriales</taxon>
        <taxon>Propionibacteriaceae</taxon>
        <taxon>Naumannella</taxon>
    </lineage>
</organism>
<evidence type="ECO:0000313" key="2">
    <source>
        <dbReference type="EMBL" id="NYI70691.1"/>
    </source>
</evidence>
<evidence type="ECO:0000259" key="1">
    <source>
        <dbReference type="Pfam" id="PF01636"/>
    </source>
</evidence>
<dbReference type="GO" id="GO:0016301">
    <property type="term" value="F:kinase activity"/>
    <property type="evidence" value="ECO:0007669"/>
    <property type="project" value="UniProtKB-KW"/>
</dbReference>
<keyword evidence="3" id="KW-1185">Reference proteome</keyword>
<sequence>MGSEGELLSGGNMGEVHRVGDEVRRTAGPWTPTIHRLLTHLADRGIGEAPRPLGLSDDGRERLTFLPGTAPAYPMPAWVWAERLLVDAGRLLRRIHDASAGFDRTGAIWRSPSREPAEVVCHNDFAQYNLIFTDDDHHRLSGVIDFDFASPGPRLWDLAYLAYRLVPITGEEQHPFGDAEVRHRVRALLDAYGSPATEAELRSMIIERLAHLAAFSDAQAIALGKPELAEHAAQYRRDADRLGG</sequence>
<protein>
    <submittedName>
        <fullName evidence="2">Ser/Thr protein kinase RdoA (MazF antagonist)</fullName>
    </submittedName>
</protein>
<dbReference type="InterPro" id="IPR011009">
    <property type="entry name" value="Kinase-like_dom_sf"/>
</dbReference>
<dbReference type="Pfam" id="PF01636">
    <property type="entry name" value="APH"/>
    <property type="match status" value="1"/>
</dbReference>
<gene>
    <name evidence="2" type="ORF">GGQ54_001251</name>
</gene>
<dbReference type="InterPro" id="IPR002575">
    <property type="entry name" value="Aminoglycoside_PTrfase"/>
</dbReference>
<evidence type="ECO:0000313" key="3">
    <source>
        <dbReference type="Proteomes" id="UP000527616"/>
    </source>
</evidence>
<keyword evidence="2" id="KW-0808">Transferase</keyword>
<proteinExistence type="predicted"/>
<name>A0A7Z0D848_9ACTN</name>